<reference evidence="6 7" key="1">
    <citation type="journal article" date="2020" name="ISME J.">
        <title>Comparative genomics reveals insights into cyanobacterial evolution and habitat adaptation.</title>
        <authorList>
            <person name="Chen M.Y."/>
            <person name="Teng W.K."/>
            <person name="Zhao L."/>
            <person name="Hu C.X."/>
            <person name="Zhou Y.K."/>
            <person name="Han B.P."/>
            <person name="Song L.R."/>
            <person name="Shu W.S."/>
        </authorList>
    </citation>
    <scope>NUCLEOTIDE SEQUENCE [LARGE SCALE GENOMIC DNA]</scope>
    <source>
        <strain evidence="6 7">FACHB-119</strain>
    </source>
</reference>
<dbReference type="EC" id="4.1.3.16" evidence="6"/>
<name>A0ABR8D9P9_9NOST</name>
<dbReference type="EC" id="4.1.2.14" evidence="6"/>
<evidence type="ECO:0000313" key="6">
    <source>
        <dbReference type="EMBL" id="MBD2503158.1"/>
    </source>
</evidence>
<dbReference type="GO" id="GO:0008675">
    <property type="term" value="F:2-dehydro-3-deoxy-phosphogluconate aldolase activity"/>
    <property type="evidence" value="ECO:0007669"/>
    <property type="project" value="UniProtKB-EC"/>
</dbReference>
<dbReference type="Proteomes" id="UP000661112">
    <property type="component" value="Unassembled WGS sequence"/>
</dbReference>
<keyword evidence="7" id="KW-1185">Reference proteome</keyword>
<dbReference type="SUPFAM" id="SSF51569">
    <property type="entry name" value="Aldolase"/>
    <property type="match status" value="1"/>
</dbReference>
<dbReference type="RefSeq" id="WP_190476022.1">
    <property type="nucleotide sequence ID" value="NZ_JACJSG010000031.1"/>
</dbReference>
<accession>A0ABR8D9P9</accession>
<dbReference type="Pfam" id="PF01081">
    <property type="entry name" value="Aldolase"/>
    <property type="match status" value="1"/>
</dbReference>
<evidence type="ECO:0000256" key="2">
    <source>
        <dbReference type="ARBA" id="ARBA00006906"/>
    </source>
</evidence>
<comment type="similarity">
    <text evidence="2">Belongs to the KHG/KDPG aldolase family.</text>
</comment>
<gene>
    <name evidence="6" type="ORF">H6G83_21555</name>
</gene>
<evidence type="ECO:0000313" key="7">
    <source>
        <dbReference type="Proteomes" id="UP000661112"/>
    </source>
</evidence>
<dbReference type="PANTHER" id="PTHR30246">
    <property type="entry name" value="2-KETO-3-DEOXY-6-PHOSPHOGLUCONATE ALDOLASE"/>
    <property type="match status" value="1"/>
</dbReference>
<dbReference type="PANTHER" id="PTHR30246:SF1">
    <property type="entry name" value="2-DEHYDRO-3-DEOXY-6-PHOSPHOGALACTONATE ALDOLASE-RELATED"/>
    <property type="match status" value="1"/>
</dbReference>
<evidence type="ECO:0000256" key="1">
    <source>
        <dbReference type="ARBA" id="ARBA00004761"/>
    </source>
</evidence>
<keyword evidence="4 6" id="KW-0456">Lyase</keyword>
<dbReference type="EMBL" id="JACJSG010000031">
    <property type="protein sequence ID" value="MBD2503158.1"/>
    <property type="molecule type" value="Genomic_DNA"/>
</dbReference>
<dbReference type="InterPro" id="IPR000887">
    <property type="entry name" value="Aldlse_KDPG_KHG"/>
</dbReference>
<dbReference type="NCBIfam" id="NF005673">
    <property type="entry name" value="PRK07455.1"/>
    <property type="match status" value="1"/>
</dbReference>
<organism evidence="6 7">
    <name type="scientific">Anabaena azotica FACHB-119</name>
    <dbReference type="NCBI Taxonomy" id="947527"/>
    <lineage>
        <taxon>Bacteria</taxon>
        <taxon>Bacillati</taxon>
        <taxon>Cyanobacteriota</taxon>
        <taxon>Cyanophyceae</taxon>
        <taxon>Nostocales</taxon>
        <taxon>Nostocaceae</taxon>
        <taxon>Anabaena</taxon>
        <taxon>Anabaena azotica</taxon>
    </lineage>
</organism>
<dbReference type="NCBIfam" id="TIGR01182">
    <property type="entry name" value="eda"/>
    <property type="match status" value="1"/>
</dbReference>
<dbReference type="CDD" id="cd00452">
    <property type="entry name" value="KDPG_aldolase"/>
    <property type="match status" value="1"/>
</dbReference>
<protein>
    <submittedName>
        <fullName evidence="6">Bifunctional 4-hydroxy-2-oxoglutarate aldolase/2-dehydro-3-deoxy-phosphogluconate aldolase</fullName>
        <ecNumber evidence="6">4.1.2.14</ecNumber>
        <ecNumber evidence="6">4.1.3.16</ecNumber>
    </submittedName>
</protein>
<comment type="pathway">
    <text evidence="1">Carbohydrate acid metabolism.</text>
</comment>
<dbReference type="InterPro" id="IPR013785">
    <property type="entry name" value="Aldolase_TIM"/>
</dbReference>
<evidence type="ECO:0000256" key="4">
    <source>
        <dbReference type="ARBA" id="ARBA00023239"/>
    </source>
</evidence>
<proteinExistence type="inferred from homology"/>
<sequence length="210" mass="22297">MSTQDWLSQLQKQRAIAVIRAPKLELGWEMALAVAAGGMQLIEITWNSDRAGELIAQLRHHLPECTIGTGTLFNVQQLEDAIASGAEFLFTPHVDAAMIQAAVVKNIPIVPGALTPTEIVSAWSYGASCVKVFPVQAVGGANYIKSLQGPLGHIPLIPTGGVNLENAKALIQAGAIAVGLSGELFPQQLVREKNWQAIAGLAKDLIHQLA</sequence>
<comment type="subunit">
    <text evidence="3">Homotrimer.</text>
</comment>
<evidence type="ECO:0000256" key="5">
    <source>
        <dbReference type="ARBA" id="ARBA00023277"/>
    </source>
</evidence>
<evidence type="ECO:0000256" key="3">
    <source>
        <dbReference type="ARBA" id="ARBA00011233"/>
    </source>
</evidence>
<keyword evidence="5" id="KW-0119">Carbohydrate metabolism</keyword>
<dbReference type="GO" id="GO:0008700">
    <property type="term" value="F:(R,S)-4-hydroxy-2-oxoglutarate aldolase activity"/>
    <property type="evidence" value="ECO:0007669"/>
    <property type="project" value="UniProtKB-EC"/>
</dbReference>
<comment type="caution">
    <text evidence="6">The sequence shown here is derived from an EMBL/GenBank/DDBJ whole genome shotgun (WGS) entry which is preliminary data.</text>
</comment>
<dbReference type="Gene3D" id="3.20.20.70">
    <property type="entry name" value="Aldolase class I"/>
    <property type="match status" value="1"/>
</dbReference>